<dbReference type="AlphaFoldDB" id="A0A2S8GTN0"/>
<feature type="region of interest" description="Disordered" evidence="2">
    <location>
        <begin position="22"/>
        <end position="67"/>
    </location>
</feature>
<name>A0A2S8GTN0_9BACT</name>
<evidence type="ECO:0000256" key="2">
    <source>
        <dbReference type="SAM" id="MobiDB-lite"/>
    </source>
</evidence>
<accession>A0A2S8GTN0</accession>
<evidence type="ECO:0000313" key="4">
    <source>
        <dbReference type="EMBL" id="PQO47785.1"/>
    </source>
</evidence>
<gene>
    <name evidence="4" type="ORF">C5Y93_01715</name>
</gene>
<evidence type="ECO:0000256" key="3">
    <source>
        <dbReference type="SAM" id="SignalP"/>
    </source>
</evidence>
<organism evidence="4 5">
    <name type="scientific">Blastopirellula marina</name>
    <dbReference type="NCBI Taxonomy" id="124"/>
    <lineage>
        <taxon>Bacteria</taxon>
        <taxon>Pseudomonadati</taxon>
        <taxon>Planctomycetota</taxon>
        <taxon>Planctomycetia</taxon>
        <taxon>Pirellulales</taxon>
        <taxon>Pirellulaceae</taxon>
        <taxon>Blastopirellula</taxon>
    </lineage>
</organism>
<sequence>MLSIRSLLLLALALLVVPGPVSAQTRDTEQQQPGERKPEARQRKRVPTKQTGRQPGTTPQERKQREQDAIEFAREHHPALVRLLNHLRRIDQQEYNQAIRELARVSDRLSTLKQRNPRSYELQLEIWKANSSATLLAARIQLDPENQDLRDELYVALQRKSTLQRRLLHDEVERAKRRLKRLEEDLERFDRDKELLLKREFRKLAPPVTRSAEPGPDATDKQDPPPEEPSK</sequence>
<protein>
    <submittedName>
        <fullName evidence="4">Uncharacterized protein</fullName>
    </submittedName>
</protein>
<evidence type="ECO:0000313" key="5">
    <source>
        <dbReference type="Proteomes" id="UP000237819"/>
    </source>
</evidence>
<feature type="compositionally biased region" description="Polar residues" evidence="2">
    <location>
        <begin position="48"/>
        <end position="59"/>
    </location>
</feature>
<feature type="coiled-coil region" evidence="1">
    <location>
        <begin position="165"/>
        <end position="199"/>
    </location>
</feature>
<feature type="compositionally biased region" description="Basic and acidic residues" evidence="2">
    <location>
        <begin position="218"/>
        <end position="231"/>
    </location>
</feature>
<proteinExistence type="predicted"/>
<reference evidence="4 5" key="1">
    <citation type="submission" date="2018-02" db="EMBL/GenBank/DDBJ databases">
        <title>Comparative genomes isolates from brazilian mangrove.</title>
        <authorList>
            <person name="Araujo J.E."/>
            <person name="Taketani R.G."/>
            <person name="Silva M.C.P."/>
            <person name="Loureco M.V."/>
            <person name="Andreote F.D."/>
        </authorList>
    </citation>
    <scope>NUCLEOTIDE SEQUENCE [LARGE SCALE GENOMIC DNA]</scope>
    <source>
        <strain evidence="4 5">Nap-Phe MGV</strain>
    </source>
</reference>
<keyword evidence="1" id="KW-0175">Coiled coil</keyword>
<feature type="compositionally biased region" description="Basic and acidic residues" evidence="2">
    <location>
        <begin position="26"/>
        <end position="41"/>
    </location>
</feature>
<keyword evidence="3" id="KW-0732">Signal</keyword>
<comment type="caution">
    <text evidence="4">The sequence shown here is derived from an EMBL/GenBank/DDBJ whole genome shotgun (WGS) entry which is preliminary data.</text>
</comment>
<feature type="signal peptide" evidence="3">
    <location>
        <begin position="1"/>
        <end position="23"/>
    </location>
</feature>
<evidence type="ECO:0000256" key="1">
    <source>
        <dbReference type="SAM" id="Coils"/>
    </source>
</evidence>
<dbReference type="Proteomes" id="UP000237819">
    <property type="component" value="Unassembled WGS sequence"/>
</dbReference>
<dbReference type="EMBL" id="PUHZ01000003">
    <property type="protein sequence ID" value="PQO47785.1"/>
    <property type="molecule type" value="Genomic_DNA"/>
</dbReference>
<feature type="chain" id="PRO_5015753067" evidence="3">
    <location>
        <begin position="24"/>
        <end position="231"/>
    </location>
</feature>
<feature type="region of interest" description="Disordered" evidence="2">
    <location>
        <begin position="204"/>
        <end position="231"/>
    </location>
</feature>